<dbReference type="AlphaFoldDB" id="A0A420YF54"/>
<organism evidence="9 10">
    <name type="scientific">Coniochaeta pulveracea</name>
    <dbReference type="NCBI Taxonomy" id="177199"/>
    <lineage>
        <taxon>Eukaryota</taxon>
        <taxon>Fungi</taxon>
        <taxon>Dikarya</taxon>
        <taxon>Ascomycota</taxon>
        <taxon>Pezizomycotina</taxon>
        <taxon>Sordariomycetes</taxon>
        <taxon>Sordariomycetidae</taxon>
        <taxon>Coniochaetales</taxon>
        <taxon>Coniochaetaceae</taxon>
        <taxon>Coniochaeta</taxon>
    </lineage>
</organism>
<dbReference type="InterPro" id="IPR001128">
    <property type="entry name" value="Cyt_P450"/>
</dbReference>
<comment type="cofactor">
    <cofactor evidence="1 6">
        <name>heme</name>
        <dbReference type="ChEBI" id="CHEBI:30413"/>
    </cofactor>
</comment>
<keyword evidence="4 6" id="KW-0408">Iron</keyword>
<dbReference type="GO" id="GO:0020037">
    <property type="term" value="F:heme binding"/>
    <property type="evidence" value="ECO:0007669"/>
    <property type="project" value="InterPro"/>
</dbReference>
<dbReference type="GO" id="GO:0004497">
    <property type="term" value="F:monooxygenase activity"/>
    <property type="evidence" value="ECO:0007669"/>
    <property type="project" value="UniProtKB-KW"/>
</dbReference>
<dbReference type="InterPro" id="IPR053007">
    <property type="entry name" value="CYP450_monoxygenase_sec-met"/>
</dbReference>
<evidence type="ECO:0000313" key="10">
    <source>
        <dbReference type="Proteomes" id="UP000275385"/>
    </source>
</evidence>
<dbReference type="GO" id="GO:0005506">
    <property type="term" value="F:iron ion binding"/>
    <property type="evidence" value="ECO:0007669"/>
    <property type="project" value="InterPro"/>
</dbReference>
<evidence type="ECO:0000256" key="1">
    <source>
        <dbReference type="ARBA" id="ARBA00001971"/>
    </source>
</evidence>
<keyword evidence="5 7" id="KW-0503">Monooxygenase</keyword>
<sequence length="342" mass="38338">MSEAIAVGLYGKQHNPFLPAGGSRYEMVDTFWDFEAAMGPIVLGFFPSIIARKGHLARAKLASTLLPYYKAGYDQMEGTSALVKERGRLFRKWDMPVDEIAKNEVAVILVAVANTIPTMFWLFYHVWTRPELVDRLRREAAQHVACLAGTAGKLPPAGVEEICLTYSTIGESCPLLHSCFREVARLASQNATLRRVLEDTVLTEENGQSWVLKKGNNVILPGECLHRDRETWGEDADEFNPERFLPNSAPSKENERLRKLSYVPFGGGKHLCPGRRFALAETLSFMAALVLGFEVEGLDPEKTRMQWSKMGQAAKPLPGYEGGPVTIRRRDGWEHIVWKFDA</sequence>
<evidence type="ECO:0000256" key="8">
    <source>
        <dbReference type="SAM" id="Phobius"/>
    </source>
</evidence>
<dbReference type="GO" id="GO:0016705">
    <property type="term" value="F:oxidoreductase activity, acting on paired donors, with incorporation or reduction of molecular oxygen"/>
    <property type="evidence" value="ECO:0007669"/>
    <property type="project" value="InterPro"/>
</dbReference>
<dbReference type="InterPro" id="IPR002403">
    <property type="entry name" value="Cyt_P450_E_grp-IV"/>
</dbReference>
<keyword evidence="8" id="KW-0472">Membrane</keyword>
<protein>
    <recommendedName>
        <fullName evidence="11">Cholesterol 7-alpha-monooxygenase</fullName>
    </recommendedName>
</protein>
<keyword evidence="8" id="KW-1133">Transmembrane helix</keyword>
<evidence type="ECO:0000256" key="7">
    <source>
        <dbReference type="RuleBase" id="RU000461"/>
    </source>
</evidence>
<dbReference type="OrthoDB" id="1470350at2759"/>
<evidence type="ECO:0000256" key="5">
    <source>
        <dbReference type="ARBA" id="ARBA00023033"/>
    </source>
</evidence>
<comment type="similarity">
    <text evidence="2 7">Belongs to the cytochrome P450 family.</text>
</comment>
<proteinExistence type="inferred from homology"/>
<dbReference type="PANTHER" id="PTHR47582">
    <property type="entry name" value="P450, PUTATIVE (EUROFUNG)-RELATED"/>
    <property type="match status" value="1"/>
</dbReference>
<evidence type="ECO:0000256" key="4">
    <source>
        <dbReference type="ARBA" id="ARBA00023004"/>
    </source>
</evidence>
<evidence type="ECO:0000313" key="9">
    <source>
        <dbReference type="EMBL" id="RKU46397.1"/>
    </source>
</evidence>
<dbReference type="InterPro" id="IPR017972">
    <property type="entry name" value="Cyt_P450_CS"/>
</dbReference>
<dbReference type="SUPFAM" id="SSF48264">
    <property type="entry name" value="Cytochrome P450"/>
    <property type="match status" value="1"/>
</dbReference>
<accession>A0A420YF54</accession>
<dbReference type="Gene3D" id="1.10.630.10">
    <property type="entry name" value="Cytochrome P450"/>
    <property type="match status" value="1"/>
</dbReference>
<dbReference type="PANTHER" id="PTHR47582:SF1">
    <property type="entry name" value="P450, PUTATIVE (EUROFUNG)-RELATED"/>
    <property type="match status" value="1"/>
</dbReference>
<dbReference type="PRINTS" id="PR00465">
    <property type="entry name" value="EP450IV"/>
</dbReference>
<dbReference type="Pfam" id="PF00067">
    <property type="entry name" value="p450"/>
    <property type="match status" value="1"/>
</dbReference>
<evidence type="ECO:0000256" key="2">
    <source>
        <dbReference type="ARBA" id="ARBA00010617"/>
    </source>
</evidence>
<keyword evidence="6 7" id="KW-0349">Heme</keyword>
<feature type="transmembrane region" description="Helical" evidence="8">
    <location>
        <begin position="31"/>
        <end position="51"/>
    </location>
</feature>
<feature type="binding site" description="axial binding residue" evidence="6">
    <location>
        <position position="272"/>
    </location>
    <ligand>
        <name>heme</name>
        <dbReference type="ChEBI" id="CHEBI:30413"/>
    </ligand>
    <ligandPart>
        <name>Fe</name>
        <dbReference type="ChEBI" id="CHEBI:18248"/>
    </ligandPart>
</feature>
<evidence type="ECO:0008006" key="11">
    <source>
        <dbReference type="Google" id="ProtNLM"/>
    </source>
</evidence>
<keyword evidence="3 6" id="KW-0479">Metal-binding</keyword>
<dbReference type="EMBL" id="QVQW01000014">
    <property type="protein sequence ID" value="RKU46397.1"/>
    <property type="molecule type" value="Genomic_DNA"/>
</dbReference>
<name>A0A420YF54_9PEZI</name>
<dbReference type="CDD" id="cd11040">
    <property type="entry name" value="CYP7_CYP8-like"/>
    <property type="match status" value="1"/>
</dbReference>
<keyword evidence="8" id="KW-0812">Transmembrane</keyword>
<evidence type="ECO:0000256" key="3">
    <source>
        <dbReference type="ARBA" id="ARBA00022723"/>
    </source>
</evidence>
<keyword evidence="10" id="KW-1185">Reference proteome</keyword>
<gene>
    <name evidence="9" type="ORF">DL546_005166</name>
</gene>
<dbReference type="Proteomes" id="UP000275385">
    <property type="component" value="Unassembled WGS sequence"/>
</dbReference>
<keyword evidence="7" id="KW-0560">Oxidoreductase</keyword>
<feature type="transmembrane region" description="Helical" evidence="8">
    <location>
        <begin position="105"/>
        <end position="127"/>
    </location>
</feature>
<evidence type="ECO:0000256" key="6">
    <source>
        <dbReference type="PIRSR" id="PIRSR602403-1"/>
    </source>
</evidence>
<dbReference type="InterPro" id="IPR036396">
    <property type="entry name" value="Cyt_P450_sf"/>
</dbReference>
<dbReference type="STRING" id="177199.A0A420YF54"/>
<dbReference type="PROSITE" id="PS00086">
    <property type="entry name" value="CYTOCHROME_P450"/>
    <property type="match status" value="1"/>
</dbReference>
<comment type="caution">
    <text evidence="9">The sequence shown here is derived from an EMBL/GenBank/DDBJ whole genome shotgun (WGS) entry which is preliminary data.</text>
</comment>
<reference evidence="9 10" key="1">
    <citation type="submission" date="2018-08" db="EMBL/GenBank/DDBJ databases">
        <title>Draft genome of the lignicolous fungus Coniochaeta pulveracea.</title>
        <authorList>
            <person name="Borstlap C.J."/>
            <person name="De Witt R.N."/>
            <person name="Botha A."/>
            <person name="Volschenk H."/>
        </authorList>
    </citation>
    <scope>NUCLEOTIDE SEQUENCE [LARGE SCALE GENOMIC DNA]</scope>
    <source>
        <strain evidence="9 10">CAB683</strain>
    </source>
</reference>